<dbReference type="Proteomes" id="UP000568839">
    <property type="component" value="Unassembled WGS sequence"/>
</dbReference>
<reference evidence="2 3" key="1">
    <citation type="submission" date="2020-08" db="EMBL/GenBank/DDBJ databases">
        <title>Genomic Encyclopedia of Type Strains, Phase IV (KMG-IV): sequencing the most valuable type-strain genomes for metagenomic binning, comparative biology and taxonomic classification.</title>
        <authorList>
            <person name="Goeker M."/>
        </authorList>
    </citation>
    <scope>NUCLEOTIDE SEQUENCE [LARGE SCALE GENOMIC DNA]</scope>
    <source>
        <strain evidence="2 3">DSM 21769</strain>
    </source>
</reference>
<protein>
    <recommendedName>
        <fullName evidence="4">Coat F domain-containing protein</fullName>
    </recommendedName>
</protein>
<keyword evidence="3" id="KW-1185">Reference proteome</keyword>
<feature type="region of interest" description="Disordered" evidence="1">
    <location>
        <begin position="52"/>
        <end position="74"/>
    </location>
</feature>
<dbReference type="AlphaFoldDB" id="A0A841PWR2"/>
<dbReference type="RefSeq" id="WP_184402322.1">
    <property type="nucleotide sequence ID" value="NZ_JACHHJ010000001.1"/>
</dbReference>
<evidence type="ECO:0000313" key="2">
    <source>
        <dbReference type="EMBL" id="MBB6448315.1"/>
    </source>
</evidence>
<sequence>MNKELSLKQIAEGMPKSILNASDKEIEGFQQILDQTLKVREAHHELQRMVQTYSGAKPNPGSQQAGMQQKEKAY</sequence>
<evidence type="ECO:0000313" key="3">
    <source>
        <dbReference type="Proteomes" id="UP000568839"/>
    </source>
</evidence>
<evidence type="ECO:0008006" key="4">
    <source>
        <dbReference type="Google" id="ProtNLM"/>
    </source>
</evidence>
<feature type="compositionally biased region" description="Polar residues" evidence="1">
    <location>
        <begin position="52"/>
        <end position="67"/>
    </location>
</feature>
<proteinExistence type="predicted"/>
<comment type="caution">
    <text evidence="2">The sequence shown here is derived from an EMBL/GenBank/DDBJ whole genome shotgun (WGS) entry which is preliminary data.</text>
</comment>
<name>A0A841PWR2_9BACL</name>
<organism evidence="2 3">
    <name type="scientific">Geomicrobium halophilum</name>
    <dbReference type="NCBI Taxonomy" id="549000"/>
    <lineage>
        <taxon>Bacteria</taxon>
        <taxon>Bacillati</taxon>
        <taxon>Bacillota</taxon>
        <taxon>Bacilli</taxon>
        <taxon>Bacillales</taxon>
        <taxon>Geomicrobium</taxon>
    </lineage>
</organism>
<gene>
    <name evidence="2" type="ORF">HNR44_000264</name>
</gene>
<evidence type="ECO:0000256" key="1">
    <source>
        <dbReference type="SAM" id="MobiDB-lite"/>
    </source>
</evidence>
<dbReference type="EMBL" id="JACHHJ010000001">
    <property type="protein sequence ID" value="MBB6448315.1"/>
    <property type="molecule type" value="Genomic_DNA"/>
</dbReference>
<accession>A0A841PWR2</accession>